<feature type="region of interest" description="Disordered" evidence="1">
    <location>
        <begin position="1407"/>
        <end position="1464"/>
    </location>
</feature>
<evidence type="ECO:0000313" key="3">
    <source>
        <dbReference type="EMBL" id="JAB86715.1"/>
    </source>
</evidence>
<feature type="compositionally biased region" description="Low complexity" evidence="1">
    <location>
        <begin position="300"/>
        <end position="309"/>
    </location>
</feature>
<feature type="region of interest" description="Disordered" evidence="1">
    <location>
        <begin position="742"/>
        <end position="762"/>
    </location>
</feature>
<protein>
    <recommendedName>
        <fullName evidence="4">Mucin-5AC</fullName>
    </recommendedName>
</protein>
<reference evidence="3" key="2">
    <citation type="journal article" date="2014" name="BMC Genomics">
        <title>A genomic perspective to assessing quality of mass-reared SIT flies used in Mediterranean fruit fly (Ceratitis capitata) eradication in California.</title>
        <authorList>
            <person name="Calla B."/>
            <person name="Hall B."/>
            <person name="Hou S."/>
            <person name="Geib S.M."/>
        </authorList>
    </citation>
    <scope>NUCLEOTIDE SEQUENCE</scope>
</reference>
<feature type="compositionally biased region" description="Low complexity" evidence="1">
    <location>
        <begin position="452"/>
        <end position="514"/>
    </location>
</feature>
<feature type="compositionally biased region" description="Polar residues" evidence="1">
    <location>
        <begin position="698"/>
        <end position="714"/>
    </location>
</feature>
<proteinExistence type="evidence at transcript level"/>
<feature type="compositionally biased region" description="Low complexity" evidence="1">
    <location>
        <begin position="190"/>
        <end position="260"/>
    </location>
</feature>
<feature type="compositionally biased region" description="Polar residues" evidence="1">
    <location>
        <begin position="825"/>
        <end position="836"/>
    </location>
</feature>
<dbReference type="EMBL" id="GAMC01019840">
    <property type="protein sequence ID" value="JAB86715.1"/>
    <property type="molecule type" value="mRNA"/>
</dbReference>
<dbReference type="OrthoDB" id="6348293at2759"/>
<organism evidence="3">
    <name type="scientific">Ceratitis capitata</name>
    <name type="common">Mediterranean fruit fly</name>
    <name type="synonym">Tephritis capitata</name>
    <dbReference type="NCBI Taxonomy" id="7213"/>
    <lineage>
        <taxon>Eukaryota</taxon>
        <taxon>Metazoa</taxon>
        <taxon>Ecdysozoa</taxon>
        <taxon>Arthropoda</taxon>
        <taxon>Hexapoda</taxon>
        <taxon>Insecta</taxon>
        <taxon>Pterygota</taxon>
        <taxon>Neoptera</taxon>
        <taxon>Endopterygota</taxon>
        <taxon>Diptera</taxon>
        <taxon>Brachycera</taxon>
        <taxon>Muscomorpha</taxon>
        <taxon>Tephritoidea</taxon>
        <taxon>Tephritidae</taxon>
        <taxon>Ceratitis</taxon>
        <taxon>Ceratitis</taxon>
    </lineage>
</organism>
<feature type="chain" id="PRO_5004908482" description="Mucin-5AC" evidence="2">
    <location>
        <begin position="25"/>
        <end position="1765"/>
    </location>
</feature>
<feature type="region of interest" description="Disordered" evidence="1">
    <location>
        <begin position="824"/>
        <end position="895"/>
    </location>
</feature>
<evidence type="ECO:0008006" key="4">
    <source>
        <dbReference type="Google" id="ProtNLM"/>
    </source>
</evidence>
<feature type="region of interest" description="Disordered" evidence="1">
    <location>
        <begin position="300"/>
        <end position="332"/>
    </location>
</feature>
<evidence type="ECO:0000256" key="2">
    <source>
        <dbReference type="SAM" id="SignalP"/>
    </source>
</evidence>
<feature type="compositionally biased region" description="Low complexity" evidence="1">
    <location>
        <begin position="1417"/>
        <end position="1450"/>
    </location>
</feature>
<accession>W8AES4</accession>
<sequence length="1765" mass="192229">MSRTHLWLALVIALVTLAKNQCEAAPEIASADLPLEARNGDADSAEDDTLISTSYVLPNQIFNDGKPYYASKDPISGQLDFSAKKPAGIETAANEVFDPKEKIVMSSNAPNIHDYLNLPVKYSSSKFVYPLVSSSYANLKYQGSNKNYITNKKPTSVVATPVTPAPSHNYYTIPTTKLMAVPPTAPGLHSSSGSSSATAVSTSTTSTTSSTTTTTSKKPTTATSTTATKASSTSTIPPTTSTTTTTSTSTTTTAEPSSPKYTTSTRKPFPPLLSTSIPQVFDSSTRKKFIPTKKYITSTTTTSATPATPMRFPDQTAVNTTGIPKPTTTGSVSYTTRAPSSLATTTHFVPSTKQPIIFTEDPSGQLTSALPTPVHTHVPELNIADVYQTLGQKNTEQKVEQKPSMSLADIFNSLADEESAVASQNQGSQGFDAQGNYMQPISLAKPAPFAMQQQHQHQQHHQQQQLPSQQQQYNQKQQHQQHQQQFQRLPQQPTHPTYQTHPTYPTHGTTPLPGATGEGGKVISGSKENYSGEYVSYQVQQPNVMQYRPAPGAINNVVISPGQHSASFVLGSQQQVGSAAFGSVEKEPLFSKDPPVQYGTVISEDISALSRPAQGASSSTGTYPPGAQSVSNFHQNGNFGASVAGPTPPYVQRPMGTNAPTVTYSEEPPAAPSLYQQLPLIGSNLRQRKPPKPLALPQTAQNNYQPTAPTQTPVSQVTASTESNGAQDTKELLVSTNIRFPSNEEQSNEEHSVPVIAGPPAGPQVNGHAQPLSLQQLQNANNVVFPKGSEDEMSNVAGGVSNADVLIQKHEVLTMNQHKQKLSFPPTQLDQNTPSQHMEPPPRFPPSVANAIPEPTELHKRPQPPSRPAGPSSSFAYNDYTRKPIPGITRPNPERHLPNILPQFRPNAKISSGHPPAQNFNQEPGNIRISGQTLKRPNSSPQFAHRRQPLLQQQMHRYPLNRAADFGPGSPLPSEANRRVYRLPPYGGQGVQYLDRMYPRRPLPAPQRGVDNYERHAAASSPEVYKTIMAPERLAAFEEEDLVINDPPQPVSPEQEEQPVDKTKLEPVVTLQMLQSQKKPLSLPNDDTGSGEIQVTAASEQTESQIDGVAGQNGLYVVYPSRGDKTTANSDIADIKEQLPAIAHVEPPTGSDYQNTPFSVVRDQPQEPILKNKKPQSLQQQTKSAQLVKDKFPYPIEKPDLSYSELNAPLPATVIGPRIISGTYGVGIPDTPIAIAYSPTEPSPYRRTGVNNAQRFSNVNLASSVISEIRTDTQTEEGINNDFDVRGQNLEKNFMAPFYPSVSLGSATNAPSNGWNILPSTTEQTIYEKNNINRADVGETAPAEYSETTTAKTFEIDSFQPELQGGFKPIYPPGYKVEEEGAHAEERKELFADENDKPLALASYMRPQSEEDVAPVQASASTSTTSTTTTTTSTTTTTTTISNTNTQSASVQSAGAGKDTNVGESDILPLDVETVITNGQESTPTNPSDKLIEQIKSTAQRRSVPIKPQQTVESILKRHNGQLTPFDMAQYVFWTGDEAGVARAVEELIDRGVMSRENALAFLREVRIGIEYLQQSYTNRIFPEAGLNINIDKKMFDSPQSKPIAPSTAASINEKSLLPYLRLMQANKQSAIKPVENISVWHKLQALGNDDLNDYDENGERAKISQFLYNEYTLEDILYKLAKIMFTQSLAHGSDEAQHELQKLTDFLEREGNLGVIPTDLQKKVLHILFRALSDTLAERPELLSVANVNLANTYNRLPLRTLDP</sequence>
<name>W8AES4_CERCA</name>
<evidence type="ECO:0000256" key="1">
    <source>
        <dbReference type="SAM" id="MobiDB-lite"/>
    </source>
</evidence>
<feature type="region of interest" description="Disordered" evidence="1">
    <location>
        <begin position="449"/>
        <end position="525"/>
    </location>
</feature>
<feature type="region of interest" description="Disordered" evidence="1">
    <location>
        <begin position="182"/>
        <end position="271"/>
    </location>
</feature>
<keyword evidence="2" id="KW-0732">Signal</keyword>
<feature type="compositionally biased region" description="Polar residues" evidence="1">
    <location>
        <begin position="316"/>
        <end position="332"/>
    </location>
</feature>
<reference evidence="3" key="1">
    <citation type="submission" date="2013-07" db="EMBL/GenBank/DDBJ databases">
        <authorList>
            <person name="Geib S."/>
        </authorList>
    </citation>
    <scope>NUCLEOTIDE SEQUENCE</scope>
</reference>
<feature type="region of interest" description="Disordered" evidence="1">
    <location>
        <begin position="684"/>
        <end position="714"/>
    </location>
</feature>
<feature type="signal peptide" evidence="2">
    <location>
        <begin position="1"/>
        <end position="24"/>
    </location>
</feature>